<evidence type="ECO:0000313" key="12">
    <source>
        <dbReference type="Proteomes" id="UP001621534"/>
    </source>
</evidence>
<dbReference type="GO" id="GO:0022857">
    <property type="term" value="F:transmembrane transporter activity"/>
    <property type="evidence" value="ECO:0007669"/>
    <property type="project" value="InterPro"/>
</dbReference>
<feature type="transmembrane region" description="Helical" evidence="7">
    <location>
        <begin position="45"/>
        <end position="67"/>
    </location>
</feature>
<feature type="transmembrane region" description="Helical" evidence="7">
    <location>
        <begin position="309"/>
        <end position="331"/>
    </location>
</feature>
<dbReference type="Pfam" id="PF21987">
    <property type="entry name" value="YajR_YAM"/>
    <property type="match status" value="1"/>
</dbReference>
<protein>
    <submittedName>
        <fullName evidence="9">MFS transporter</fullName>
    </submittedName>
</protein>
<evidence type="ECO:0000256" key="1">
    <source>
        <dbReference type="ARBA" id="ARBA00004651"/>
    </source>
</evidence>
<evidence type="ECO:0000256" key="7">
    <source>
        <dbReference type="SAM" id="Phobius"/>
    </source>
</evidence>
<feature type="transmembrane region" description="Helical" evidence="7">
    <location>
        <begin position="79"/>
        <end position="98"/>
    </location>
</feature>
<feature type="domain" description="Major facilitator superfamily (MFS) profile" evidence="8">
    <location>
        <begin position="16"/>
        <end position="397"/>
    </location>
</feature>
<dbReference type="Pfam" id="PF07690">
    <property type="entry name" value="MFS_1"/>
    <property type="match status" value="1"/>
</dbReference>
<evidence type="ECO:0000256" key="6">
    <source>
        <dbReference type="ARBA" id="ARBA00023136"/>
    </source>
</evidence>
<dbReference type="SUPFAM" id="SSF103473">
    <property type="entry name" value="MFS general substrate transporter"/>
    <property type="match status" value="1"/>
</dbReference>
<keyword evidence="3" id="KW-1003">Cell membrane</keyword>
<dbReference type="Proteomes" id="UP001621534">
    <property type="component" value="Unassembled WGS sequence"/>
</dbReference>
<dbReference type="Gene3D" id="1.20.1250.20">
    <property type="entry name" value="MFS general substrate transporter like domains"/>
    <property type="match status" value="1"/>
</dbReference>
<dbReference type="EMBL" id="JABWRE020000001">
    <property type="protein sequence ID" value="MBV4538228.1"/>
    <property type="molecule type" value="Genomic_DNA"/>
</dbReference>
<feature type="transmembrane region" description="Helical" evidence="7">
    <location>
        <begin position="343"/>
        <end position="366"/>
    </location>
</feature>
<comment type="caution">
    <text evidence="9">The sequence shown here is derived from an EMBL/GenBank/DDBJ whole genome shotgun (WGS) entry which is preliminary data.</text>
</comment>
<accession>A0A923JXT5</accession>
<name>A0A923JXT5_9PSED</name>
<evidence type="ECO:0000313" key="11">
    <source>
        <dbReference type="EMBL" id="MFK5735412.1"/>
    </source>
</evidence>
<dbReference type="InterPro" id="IPR050171">
    <property type="entry name" value="MFS_Transporters"/>
</dbReference>
<dbReference type="PROSITE" id="PS50850">
    <property type="entry name" value="MFS"/>
    <property type="match status" value="1"/>
</dbReference>
<feature type="transmembrane region" description="Helical" evidence="7">
    <location>
        <begin position="20"/>
        <end position="39"/>
    </location>
</feature>
<dbReference type="EMBL" id="JAHWXS010000020">
    <property type="protein sequence ID" value="MFK5735412.1"/>
    <property type="molecule type" value="Genomic_DNA"/>
</dbReference>
<feature type="transmembrane region" description="Helical" evidence="7">
    <location>
        <begin position="285"/>
        <end position="303"/>
    </location>
</feature>
<dbReference type="CDD" id="cd17472">
    <property type="entry name" value="MFS_YajR_like"/>
    <property type="match status" value="1"/>
</dbReference>
<reference evidence="10" key="4">
    <citation type="submission" date="2021-06" db="EMBL/GenBank/DDBJ databases">
        <title>Updating the genus Pseudomonas: Description of 43 new species and partition of the Pseudomonas putida group.</title>
        <authorList>
            <person name="Girard L."/>
            <person name="Lood C."/>
            <person name="Vandamme P."/>
            <person name="Rokni-Zadeh H."/>
            <person name="Van Noort V."/>
            <person name="Hofte M."/>
            <person name="Lavigne R."/>
            <person name="De Mot R."/>
        </authorList>
    </citation>
    <scope>NUCLEOTIDE SEQUENCE</scope>
    <source>
        <strain evidence="10">SWRI10</strain>
    </source>
</reference>
<comment type="subcellular location">
    <subcellularLocation>
        <location evidence="1">Cell membrane</location>
        <topology evidence="1">Multi-pass membrane protein</topology>
    </subcellularLocation>
</comment>
<dbReference type="Proteomes" id="UP000599879">
    <property type="component" value="Unassembled WGS sequence"/>
</dbReference>
<reference evidence="9" key="3">
    <citation type="submission" date="2020-07" db="EMBL/GenBank/DDBJ databases">
        <authorList>
            <person name="Lood C."/>
            <person name="Girard L."/>
        </authorList>
    </citation>
    <scope>NUCLEOTIDE SEQUENCE</scope>
    <source>
        <strain evidence="9">SWRI10</strain>
    </source>
</reference>
<reference evidence="9" key="2">
    <citation type="journal article" date="2020" name="Microorganisms">
        <title>Reliable Identification of Environmental Pseudomonas Isolates Using the rpoD Gene.</title>
        <authorList>
            <consortium name="The Broad Institute Genome Sequencing Platform"/>
            <person name="Girard L."/>
            <person name="Lood C."/>
            <person name="Rokni-Zadeh H."/>
            <person name="van Noort V."/>
            <person name="Lavigne R."/>
            <person name="De Mot R."/>
        </authorList>
    </citation>
    <scope>NUCLEOTIDE SEQUENCE</scope>
    <source>
        <strain evidence="9">SWRI10</strain>
    </source>
</reference>
<evidence type="ECO:0000259" key="8">
    <source>
        <dbReference type="PROSITE" id="PS50850"/>
    </source>
</evidence>
<dbReference type="RefSeq" id="WP_186557318.1">
    <property type="nucleotide sequence ID" value="NZ_JABWRE020000001.1"/>
</dbReference>
<organism evidence="9">
    <name type="scientific">Pseudomonas urmiensis</name>
    <dbReference type="NCBI Taxonomy" id="2745493"/>
    <lineage>
        <taxon>Bacteria</taxon>
        <taxon>Pseudomonadati</taxon>
        <taxon>Pseudomonadota</taxon>
        <taxon>Gammaproteobacteria</taxon>
        <taxon>Pseudomonadales</taxon>
        <taxon>Pseudomonadaceae</taxon>
        <taxon>Pseudomonas</taxon>
    </lineage>
</organism>
<keyword evidence="12" id="KW-1185">Reference proteome</keyword>
<dbReference type="AlphaFoldDB" id="A0A923JXT5"/>
<dbReference type="InterPro" id="IPR011701">
    <property type="entry name" value="MFS"/>
</dbReference>
<dbReference type="GO" id="GO:0005886">
    <property type="term" value="C:plasma membrane"/>
    <property type="evidence" value="ECO:0007669"/>
    <property type="project" value="UniProtKB-SubCell"/>
</dbReference>
<dbReference type="InterPro" id="IPR036259">
    <property type="entry name" value="MFS_trans_sf"/>
</dbReference>
<dbReference type="PANTHER" id="PTHR23517:SF2">
    <property type="entry name" value="MULTIDRUG RESISTANCE PROTEIN MDTH"/>
    <property type="match status" value="1"/>
</dbReference>
<feature type="transmembrane region" description="Helical" evidence="7">
    <location>
        <begin position="222"/>
        <end position="242"/>
    </location>
</feature>
<dbReference type="Gene3D" id="3.30.70.100">
    <property type="match status" value="1"/>
</dbReference>
<feature type="transmembrane region" description="Helical" evidence="7">
    <location>
        <begin position="139"/>
        <end position="161"/>
    </location>
</feature>
<evidence type="ECO:0000313" key="9">
    <source>
        <dbReference type="EMBL" id="MBC3443679.1"/>
    </source>
</evidence>
<evidence type="ECO:0000313" key="10">
    <source>
        <dbReference type="EMBL" id="MBV4538228.1"/>
    </source>
</evidence>
<proteinExistence type="predicted"/>
<dbReference type="PANTHER" id="PTHR23517">
    <property type="entry name" value="RESISTANCE PROTEIN MDTM, PUTATIVE-RELATED-RELATED"/>
    <property type="match status" value="1"/>
</dbReference>
<feature type="transmembrane region" description="Helical" evidence="7">
    <location>
        <begin position="254"/>
        <end position="273"/>
    </location>
</feature>
<gene>
    <name evidence="10" type="ORF">HU737_019900</name>
    <name evidence="9" type="ORF">HU737_23560</name>
    <name evidence="11" type="ORF">KW869_17900</name>
</gene>
<feature type="transmembrane region" description="Helical" evidence="7">
    <location>
        <begin position="104"/>
        <end position="127"/>
    </location>
</feature>
<reference evidence="11" key="5">
    <citation type="submission" date="2021-07" db="EMBL/GenBank/DDBJ databases">
        <authorList>
            <person name="Wevar Oller A.L."/>
            <person name="Talano M.A."/>
            <person name="Torres Tejerizo G.A."/>
            <person name="Agostini E."/>
        </authorList>
    </citation>
    <scope>NUCLEOTIDE SEQUENCE</scope>
    <source>
        <strain evidence="11">AW4</strain>
    </source>
</reference>
<evidence type="ECO:0000256" key="3">
    <source>
        <dbReference type="ARBA" id="ARBA00022475"/>
    </source>
</evidence>
<keyword evidence="6 7" id="KW-0472">Membrane</keyword>
<evidence type="ECO:0000256" key="5">
    <source>
        <dbReference type="ARBA" id="ARBA00022989"/>
    </source>
</evidence>
<sequence>MHDTHNERMSGSETRAASGLALVFAFRMLGMFMVLPVLATYGMDLAGATPALIGLAIGAYGLTQALLQIPFGVISDRIGRLPVIYLGLVIFALGSVLAAQADSIWGVIAGRVLQGAGAISAAVMALLSDLTREQHRTKAMAMIGMSIGLSFAVAMVVGPLLTRAFGLSGLFLATAGLAVIGIALVAFVVPSAHSALQHRESGVARQALGPTLRHPDLLRLDVGIFVLHAILMASFVALPLAFVERGGLPKEEHWWVYLTALLVSFFAMVPFIIYGEKKRKMKRVLLGAVSVLLVIEVFFWQWADSLRGLVIGTVIFFTAFNLLEASLPSLVSKVSPAGGKGTAMGVYSTSQFLGAALGGIIGGWLFQHGGLGMVFLGCAVLCAVWLVVAFSMNEPPYVTSLRMPLTPEAVREAGLTERLMAVPGVTDAVVVAEEAAIYIKLDTKILDRTTLERLVNPASSACEA</sequence>
<dbReference type="InterPro" id="IPR020846">
    <property type="entry name" value="MFS_dom"/>
</dbReference>
<feature type="transmembrane region" description="Helical" evidence="7">
    <location>
        <begin position="372"/>
        <end position="392"/>
    </location>
</feature>
<evidence type="ECO:0000256" key="2">
    <source>
        <dbReference type="ARBA" id="ARBA00022448"/>
    </source>
</evidence>
<feature type="transmembrane region" description="Helical" evidence="7">
    <location>
        <begin position="167"/>
        <end position="189"/>
    </location>
</feature>
<dbReference type="InterPro" id="IPR054152">
    <property type="entry name" value="YajR_YAM"/>
</dbReference>
<keyword evidence="4 7" id="KW-0812">Transmembrane</keyword>
<dbReference type="EMBL" id="JABWRE010000027">
    <property type="protein sequence ID" value="MBC3443679.1"/>
    <property type="molecule type" value="Genomic_DNA"/>
</dbReference>
<keyword evidence="2" id="KW-0813">Transport</keyword>
<keyword evidence="5 7" id="KW-1133">Transmembrane helix</keyword>
<reference evidence="11 12" key="1">
    <citation type="journal article" date="2012" name="Plant Soil">
        <title>Screening of plant growth-promoting traits in arsenic-resistant bacteria isolated from the rhizosphere of soybean plants from Argentinean agricultural soil.</title>
        <authorList>
            <person name="Wevar Oller A.L."/>
            <person name="Talano M.A."/>
            <person name="Agostini E."/>
        </authorList>
    </citation>
    <scope>NUCLEOTIDE SEQUENCE [LARGE SCALE GENOMIC DNA]</scope>
    <source>
        <strain evidence="11 12">AW4</strain>
    </source>
</reference>
<evidence type="ECO:0000256" key="4">
    <source>
        <dbReference type="ARBA" id="ARBA00022692"/>
    </source>
</evidence>